<dbReference type="InterPro" id="IPR016084">
    <property type="entry name" value="Haem_Oase-like_multi-hlx"/>
</dbReference>
<evidence type="ECO:0000259" key="1">
    <source>
        <dbReference type="Pfam" id="PF03070"/>
    </source>
</evidence>
<dbReference type="RefSeq" id="XP_038068553.1">
    <property type="nucleotide sequence ID" value="XM_038212625.1"/>
</dbReference>
<evidence type="ECO:0000313" key="2">
    <source>
        <dbReference type="EnsemblMetazoa" id="XP_038068553.1"/>
    </source>
</evidence>
<dbReference type="PANTHER" id="PTHR43198:SF2">
    <property type="entry name" value="SI:CH1073-67J19.1-RELATED"/>
    <property type="match status" value="1"/>
</dbReference>
<dbReference type="CDD" id="cd19359">
    <property type="entry name" value="TenA_C_Bt3146-like"/>
    <property type="match status" value="1"/>
</dbReference>
<dbReference type="EnsemblMetazoa" id="XM_038212625.1">
    <property type="protein sequence ID" value="XP_038068553.1"/>
    <property type="gene ID" value="LOC119737947"/>
</dbReference>
<dbReference type="Pfam" id="PF03070">
    <property type="entry name" value="TENA_THI-4"/>
    <property type="match status" value="1"/>
</dbReference>
<dbReference type="InterPro" id="IPR050967">
    <property type="entry name" value="Thiamine_Salvage_TenA"/>
</dbReference>
<dbReference type="AlphaFoldDB" id="A0A914AXY8"/>
<dbReference type="GO" id="GO:0005829">
    <property type="term" value="C:cytosol"/>
    <property type="evidence" value="ECO:0007669"/>
    <property type="project" value="TreeGrafter"/>
</dbReference>
<dbReference type="InterPro" id="IPR004305">
    <property type="entry name" value="Thiaminase-2/PQQC"/>
</dbReference>
<dbReference type="OMA" id="WHIANPN"/>
<dbReference type="OrthoDB" id="5984652at2759"/>
<dbReference type="Proteomes" id="UP000887568">
    <property type="component" value="Unplaced"/>
</dbReference>
<dbReference type="PANTHER" id="PTHR43198">
    <property type="entry name" value="BIFUNCTIONAL TH2 PROTEIN"/>
    <property type="match status" value="1"/>
</dbReference>
<reference evidence="2" key="1">
    <citation type="submission" date="2022-11" db="UniProtKB">
        <authorList>
            <consortium name="EnsemblMetazoa"/>
        </authorList>
    </citation>
    <scope>IDENTIFICATION</scope>
</reference>
<dbReference type="Gene3D" id="1.20.910.10">
    <property type="entry name" value="Heme oxygenase-like"/>
    <property type="match status" value="1"/>
</dbReference>
<protein>
    <recommendedName>
        <fullName evidence="1">Thiaminase-2/PQQC domain-containing protein</fullName>
    </recommendedName>
</protein>
<dbReference type="GO" id="GO:0006772">
    <property type="term" value="P:thiamine metabolic process"/>
    <property type="evidence" value="ECO:0007669"/>
    <property type="project" value="UniProtKB-ARBA"/>
</dbReference>
<dbReference type="GeneID" id="119737947"/>
<sequence>MIPRDSMRCRSNMYAQLFCVLQCCNATMTLLSAELTGTKIDSRESGPVNVQLSEWLWRGSESRALAQKALHSGFIKGIKSGLLDPRHFGSFFVQDAVFCFHVVQHLKIALQKYPSDSTLTAVLQEQIRTNEKYTRDLFQQWHIANPNGILLGKAAEEYVKFEREVAEDMSPLYLLIAMLPCEKLWSWLAMELQYEISATNVYRFWVDDHVSIDPVLATFIDENAGRYNVDLDTAMFIYQKALYWEGEFFESASAGSN</sequence>
<name>A0A914AXY8_PATMI</name>
<keyword evidence="3" id="KW-1185">Reference proteome</keyword>
<dbReference type="SUPFAM" id="SSF48613">
    <property type="entry name" value="Heme oxygenase-like"/>
    <property type="match status" value="1"/>
</dbReference>
<organism evidence="2 3">
    <name type="scientific">Patiria miniata</name>
    <name type="common">Bat star</name>
    <name type="synonym">Asterina miniata</name>
    <dbReference type="NCBI Taxonomy" id="46514"/>
    <lineage>
        <taxon>Eukaryota</taxon>
        <taxon>Metazoa</taxon>
        <taxon>Echinodermata</taxon>
        <taxon>Eleutherozoa</taxon>
        <taxon>Asterozoa</taxon>
        <taxon>Asteroidea</taxon>
        <taxon>Valvatacea</taxon>
        <taxon>Valvatida</taxon>
        <taxon>Asterinidae</taxon>
        <taxon>Patiria</taxon>
    </lineage>
</organism>
<evidence type="ECO:0000313" key="3">
    <source>
        <dbReference type="Proteomes" id="UP000887568"/>
    </source>
</evidence>
<feature type="domain" description="Thiaminase-2/PQQC" evidence="1">
    <location>
        <begin position="69"/>
        <end position="209"/>
    </location>
</feature>
<proteinExistence type="predicted"/>
<accession>A0A914AXY8</accession>